<evidence type="ECO:0000313" key="3">
    <source>
        <dbReference type="Proteomes" id="UP000240357"/>
    </source>
</evidence>
<dbReference type="Proteomes" id="UP000240357">
    <property type="component" value="Unassembled WGS sequence"/>
</dbReference>
<reference evidence="2 3" key="1">
    <citation type="submission" date="2018-03" db="EMBL/GenBank/DDBJ databases">
        <title>Adhaeribacter sp. HMF7605 Genome sequencing and assembly.</title>
        <authorList>
            <person name="Kang H."/>
            <person name="Kang J."/>
            <person name="Cha I."/>
            <person name="Kim H."/>
            <person name="Joh K."/>
        </authorList>
    </citation>
    <scope>NUCLEOTIDE SEQUENCE [LARGE SCALE GENOMIC DNA]</scope>
    <source>
        <strain evidence="2 3">HMF7605</strain>
    </source>
</reference>
<protein>
    <submittedName>
        <fullName evidence="2">Lactate utilization protein B/C</fullName>
    </submittedName>
</protein>
<dbReference type="InterPro" id="IPR037171">
    <property type="entry name" value="NagB/RpiA_transferase-like"/>
</dbReference>
<dbReference type="PANTHER" id="PTHR43682">
    <property type="entry name" value="LACTATE UTILIZATION PROTEIN C"/>
    <property type="match status" value="1"/>
</dbReference>
<feature type="domain" description="LUD" evidence="1">
    <location>
        <begin position="89"/>
        <end position="192"/>
    </location>
</feature>
<dbReference type="OrthoDB" id="9794157at2"/>
<evidence type="ECO:0000259" key="1">
    <source>
        <dbReference type="Pfam" id="PF02589"/>
    </source>
</evidence>
<gene>
    <name evidence="2" type="ORF">AHMF7605_05695</name>
</gene>
<dbReference type="SUPFAM" id="SSF100950">
    <property type="entry name" value="NagB/RpiA/CoA transferase-like"/>
    <property type="match status" value="1"/>
</dbReference>
<dbReference type="PANTHER" id="PTHR43682:SF1">
    <property type="entry name" value="LACTATE UTILIZATION PROTEIN C"/>
    <property type="match status" value="1"/>
</dbReference>
<keyword evidence="3" id="KW-1185">Reference proteome</keyword>
<organism evidence="2 3">
    <name type="scientific">Adhaeribacter arboris</name>
    <dbReference type="NCBI Taxonomy" id="2072846"/>
    <lineage>
        <taxon>Bacteria</taxon>
        <taxon>Pseudomonadati</taxon>
        <taxon>Bacteroidota</taxon>
        <taxon>Cytophagia</taxon>
        <taxon>Cytophagales</taxon>
        <taxon>Hymenobacteraceae</taxon>
        <taxon>Adhaeribacter</taxon>
    </lineage>
</organism>
<sequence>MHSREKILDAVKRNQPENTSLPAIPFFEQPFTDLAQKFSEVVQAIGGEVHPVSSYAQINTILKEEFGNKTIFTSAKELTELVDTGITYANAHAFADLELAVVEAHLAVAENGAVWVTEDLLQERALPFIAQHLALIIHPENIVPTMHDAYAKIGTLDYGFATFIAGPSKTADIEQSLVLGAHGPKSLLVFLLTK</sequence>
<dbReference type="Pfam" id="PF02589">
    <property type="entry name" value="LUD_dom"/>
    <property type="match status" value="1"/>
</dbReference>
<proteinExistence type="predicted"/>
<dbReference type="Gene3D" id="3.40.50.10420">
    <property type="entry name" value="NagB/RpiA/CoA transferase-like"/>
    <property type="match status" value="1"/>
</dbReference>
<dbReference type="AlphaFoldDB" id="A0A2T2YC33"/>
<dbReference type="InterPro" id="IPR003741">
    <property type="entry name" value="LUD_dom"/>
</dbReference>
<evidence type="ECO:0000313" key="2">
    <source>
        <dbReference type="EMBL" id="PSR53053.1"/>
    </source>
</evidence>
<dbReference type="InterPro" id="IPR024185">
    <property type="entry name" value="FTHF_cligase-like_sf"/>
</dbReference>
<comment type="caution">
    <text evidence="2">The sequence shown here is derived from an EMBL/GenBank/DDBJ whole genome shotgun (WGS) entry which is preliminary data.</text>
</comment>
<accession>A0A2T2YC33</accession>
<dbReference type="EMBL" id="PYFT01000001">
    <property type="protein sequence ID" value="PSR53053.1"/>
    <property type="molecule type" value="Genomic_DNA"/>
</dbReference>
<name>A0A2T2YC33_9BACT</name>